<name>A0A382XG49_9ZZZZ</name>
<evidence type="ECO:0000313" key="1">
    <source>
        <dbReference type="EMBL" id="SVD69361.1"/>
    </source>
</evidence>
<protein>
    <submittedName>
        <fullName evidence="1">Uncharacterized protein</fullName>
    </submittedName>
</protein>
<organism evidence="1">
    <name type="scientific">marine metagenome</name>
    <dbReference type="NCBI Taxonomy" id="408172"/>
    <lineage>
        <taxon>unclassified sequences</taxon>
        <taxon>metagenomes</taxon>
        <taxon>ecological metagenomes</taxon>
    </lineage>
</organism>
<feature type="non-terminal residue" evidence="1">
    <location>
        <position position="25"/>
    </location>
</feature>
<proteinExistence type="predicted"/>
<gene>
    <name evidence="1" type="ORF">METZ01_LOCUS422215</name>
</gene>
<dbReference type="EMBL" id="UINC01167067">
    <property type="protein sequence ID" value="SVD69361.1"/>
    <property type="molecule type" value="Genomic_DNA"/>
</dbReference>
<sequence>VVCGKIDQLVAFILRIVIKYVKLYE</sequence>
<reference evidence="1" key="1">
    <citation type="submission" date="2018-05" db="EMBL/GenBank/DDBJ databases">
        <authorList>
            <person name="Lanie J.A."/>
            <person name="Ng W.-L."/>
            <person name="Kazmierczak K.M."/>
            <person name="Andrzejewski T.M."/>
            <person name="Davidsen T.M."/>
            <person name="Wayne K.J."/>
            <person name="Tettelin H."/>
            <person name="Glass J.I."/>
            <person name="Rusch D."/>
            <person name="Podicherti R."/>
            <person name="Tsui H.-C.T."/>
            <person name="Winkler M.E."/>
        </authorList>
    </citation>
    <scope>NUCLEOTIDE SEQUENCE</scope>
</reference>
<dbReference type="AlphaFoldDB" id="A0A382XG49"/>
<accession>A0A382XG49</accession>
<feature type="non-terminal residue" evidence="1">
    <location>
        <position position="1"/>
    </location>
</feature>